<proteinExistence type="predicted"/>
<comment type="caution">
    <text evidence="1">The sequence shown here is derived from an EMBL/GenBank/DDBJ whole genome shotgun (WGS) entry which is preliminary data.</text>
</comment>
<feature type="non-terminal residue" evidence="1">
    <location>
        <position position="1"/>
    </location>
</feature>
<keyword evidence="2" id="KW-1185">Reference proteome</keyword>
<evidence type="ECO:0000313" key="1">
    <source>
        <dbReference type="EMBL" id="CAG8703905.1"/>
    </source>
</evidence>
<sequence length="65" mass="7634">TQTSTTVSTNKSFRRYKSRSIQKLYTTLLTEQQSIFKELKLLTLKIDKKIANYLGYENPEFITVI</sequence>
<dbReference type="Proteomes" id="UP000789901">
    <property type="component" value="Unassembled WGS sequence"/>
</dbReference>
<reference evidence="1 2" key="1">
    <citation type="submission" date="2021-06" db="EMBL/GenBank/DDBJ databases">
        <authorList>
            <person name="Kallberg Y."/>
            <person name="Tangrot J."/>
            <person name="Rosling A."/>
        </authorList>
    </citation>
    <scope>NUCLEOTIDE SEQUENCE [LARGE SCALE GENOMIC DNA]</scope>
    <source>
        <strain evidence="1 2">120-4 pot B 10/14</strain>
    </source>
</reference>
<protein>
    <submittedName>
        <fullName evidence="1">42490_t:CDS:1</fullName>
    </submittedName>
</protein>
<name>A0ABN7UYS0_GIGMA</name>
<organism evidence="1 2">
    <name type="scientific">Gigaspora margarita</name>
    <dbReference type="NCBI Taxonomy" id="4874"/>
    <lineage>
        <taxon>Eukaryota</taxon>
        <taxon>Fungi</taxon>
        <taxon>Fungi incertae sedis</taxon>
        <taxon>Mucoromycota</taxon>
        <taxon>Glomeromycotina</taxon>
        <taxon>Glomeromycetes</taxon>
        <taxon>Diversisporales</taxon>
        <taxon>Gigasporaceae</taxon>
        <taxon>Gigaspora</taxon>
    </lineage>
</organism>
<dbReference type="EMBL" id="CAJVQB010007465">
    <property type="protein sequence ID" value="CAG8703905.1"/>
    <property type="molecule type" value="Genomic_DNA"/>
</dbReference>
<evidence type="ECO:0000313" key="2">
    <source>
        <dbReference type="Proteomes" id="UP000789901"/>
    </source>
</evidence>
<gene>
    <name evidence="1" type="ORF">GMARGA_LOCUS12311</name>
</gene>
<accession>A0ABN7UYS0</accession>